<evidence type="ECO:0000313" key="3">
    <source>
        <dbReference type="EMBL" id="MDR8017957.1"/>
    </source>
</evidence>
<evidence type="ECO:0008006" key="5">
    <source>
        <dbReference type="Google" id="ProtNLM"/>
    </source>
</evidence>
<feature type="compositionally biased region" description="Acidic residues" evidence="1">
    <location>
        <begin position="32"/>
        <end position="41"/>
    </location>
</feature>
<feature type="compositionally biased region" description="Acidic residues" evidence="1">
    <location>
        <begin position="76"/>
        <end position="110"/>
    </location>
</feature>
<keyword evidence="2" id="KW-0732">Signal</keyword>
<evidence type="ECO:0000313" key="4">
    <source>
        <dbReference type="Proteomes" id="UP001251870"/>
    </source>
</evidence>
<evidence type="ECO:0000256" key="1">
    <source>
        <dbReference type="SAM" id="MobiDB-lite"/>
    </source>
</evidence>
<dbReference type="RefSeq" id="WP_310546954.1">
    <property type="nucleotide sequence ID" value="NZ_JAVKGR010000001.1"/>
</dbReference>
<proteinExistence type="predicted"/>
<accession>A0ABU2DN63</accession>
<sequence length="245" mass="25663">METTIRRRGAAALSLAAITALTLTACDSADEALDAGEDNEPESNVTVGAEDSGSEESGGEDSGGGESAEASPEAGQETDQEAEPDTTDDADDEASEGSESSEDASTEEDVENHPVYGGLAAVEAEYPEGVVFEVEDNDSSYEWDVYVDGAVQQVDVDKQSLEIVQTSQDEAPDAEDQSEIDAIEVTLEEALRTVEDRAGDPSGAFVDEVQLDTEGGTIVWQIELADGTEIDLDVASGEVVAEETD</sequence>
<dbReference type="Gene3D" id="3.10.450.40">
    <property type="match status" value="1"/>
</dbReference>
<dbReference type="Proteomes" id="UP001251870">
    <property type="component" value="Unassembled WGS sequence"/>
</dbReference>
<dbReference type="EMBL" id="JAVKGR010000001">
    <property type="protein sequence ID" value="MDR8017957.1"/>
    <property type="molecule type" value="Genomic_DNA"/>
</dbReference>
<comment type="caution">
    <text evidence="3">The sequence shown here is derived from an EMBL/GenBank/DDBJ whole genome shotgun (WGS) entry which is preliminary data.</text>
</comment>
<evidence type="ECO:0000256" key="2">
    <source>
        <dbReference type="SAM" id="SignalP"/>
    </source>
</evidence>
<reference evidence="3 4" key="1">
    <citation type="submission" date="2023-09" db="EMBL/GenBank/DDBJ databases">
        <title>Description of three actinobacteria isolated from air of manufacturing shop in a pharmaceutical factory.</title>
        <authorList>
            <person name="Zhang D.-F."/>
        </authorList>
    </citation>
    <scope>NUCLEOTIDE SEQUENCE [LARGE SCALE GENOMIC DNA]</scope>
    <source>
        <strain evidence="3 4">LY-0111</strain>
    </source>
</reference>
<feature type="region of interest" description="Disordered" evidence="1">
    <location>
        <begin position="32"/>
        <end position="121"/>
    </location>
</feature>
<protein>
    <recommendedName>
        <fullName evidence="5">PepSY domain-containing protein</fullName>
    </recommendedName>
</protein>
<dbReference type="PROSITE" id="PS51257">
    <property type="entry name" value="PROKAR_LIPOPROTEIN"/>
    <property type="match status" value="1"/>
</dbReference>
<feature type="signal peptide" evidence="2">
    <location>
        <begin position="1"/>
        <end position="25"/>
    </location>
</feature>
<organism evidence="3 4">
    <name type="scientific">Nesterenkonia aerolata</name>
    <dbReference type="NCBI Taxonomy" id="3074079"/>
    <lineage>
        <taxon>Bacteria</taxon>
        <taxon>Bacillati</taxon>
        <taxon>Actinomycetota</taxon>
        <taxon>Actinomycetes</taxon>
        <taxon>Micrococcales</taxon>
        <taxon>Micrococcaceae</taxon>
        <taxon>Nesterenkonia</taxon>
    </lineage>
</organism>
<name>A0ABU2DN63_9MICC</name>
<gene>
    <name evidence="3" type="ORF">RIL96_00045</name>
</gene>
<feature type="chain" id="PRO_5047336602" description="PepSY domain-containing protein" evidence="2">
    <location>
        <begin position="26"/>
        <end position="245"/>
    </location>
</feature>
<keyword evidence="4" id="KW-1185">Reference proteome</keyword>